<accession>A0ABT2GXH2</accession>
<dbReference type="Pfam" id="PF02518">
    <property type="entry name" value="HATPase_c"/>
    <property type="match status" value="1"/>
</dbReference>
<feature type="transmembrane region" description="Helical" evidence="1">
    <location>
        <begin position="429"/>
        <end position="448"/>
    </location>
</feature>
<keyword evidence="1" id="KW-1133">Transmembrane helix</keyword>
<dbReference type="Proteomes" id="UP001165584">
    <property type="component" value="Unassembled WGS sequence"/>
</dbReference>
<keyword evidence="4" id="KW-1185">Reference proteome</keyword>
<dbReference type="SUPFAM" id="SSF55874">
    <property type="entry name" value="ATPase domain of HSP90 chaperone/DNA topoisomerase II/histidine kinase"/>
    <property type="match status" value="1"/>
</dbReference>
<dbReference type="Gene3D" id="3.30.565.10">
    <property type="entry name" value="Histidine kinase-like ATPase, C-terminal domain"/>
    <property type="match status" value="1"/>
</dbReference>
<sequence>MTLSPRPAPLDSELRVMRLLSVGAAVEAAVTVVDLLLVEQTDTLPLPTWYAIAAVAVSIFPIVVGVVAPASSARTLRRLNGVSAVSHVLVLAALWPALGFFPAGAPGGQLPWMLSVTGLVVIAAVIAWGQVGGWLTLAALILLMLGGRLVLRDITPTTNANDHHTVITAMLIVVLCSALLGASRTLDVSAEATASAASNRARESARRAALVRTQALVHDEILATLVFAAQNSAKLNPAVAQGAARIRSLLNDLAEGRVDEGACAARQFAAEATRITADADGVATFRWLPDTTSVASDACVAFIEPDAASTLLGALRQALVNSVGHAGTASSRTVTLTTDADELWLRLVIADDGCGFDTSAVPGGRMGISASILARVEALPGGSARVESRPGAGTLVALEWRGRAATTTAQEERDPAQWETTRRSFRRGVTVSVAVFLLVQFALAVNAAENSATPWLSLLTLAGVWLAVFTLGWRSFGRPSMMRSAVTVAIVAATAALMLLLAGRGSMDYWDSWYLMGCALVLFALALRGRLPMALLGAAALAIITALGAAHGLYASADVAISLARPVAIVAIGGAFAVAIARLHSKVLALQAQSLRLVQQEAYESATRVELRDGAARLEAQLGPMLARLEELGEPGASLMPTEAVECAALEGTLRDRYRGGRLAAEPLVTAATSARRRGIDVVLLDDATGDELSSAELTAVVEWMAARLDRAQAGSVVGRILPADRDGVASVVSDGSATLFRGRGAPANLPVVPRFEA</sequence>
<feature type="transmembrane region" description="Helical" evidence="1">
    <location>
        <begin position="163"/>
        <end position="182"/>
    </location>
</feature>
<dbReference type="InterPro" id="IPR003594">
    <property type="entry name" value="HATPase_dom"/>
</dbReference>
<feature type="transmembrane region" description="Helical" evidence="1">
    <location>
        <begin position="49"/>
        <end position="67"/>
    </location>
</feature>
<evidence type="ECO:0000313" key="3">
    <source>
        <dbReference type="EMBL" id="MCS5720272.1"/>
    </source>
</evidence>
<feature type="transmembrane region" description="Helical" evidence="1">
    <location>
        <begin position="79"/>
        <end position="98"/>
    </location>
</feature>
<dbReference type="InterPro" id="IPR036890">
    <property type="entry name" value="HATPase_C_sf"/>
</dbReference>
<gene>
    <name evidence="3" type="ORF">N1027_19270</name>
</gene>
<feature type="transmembrane region" description="Helical" evidence="1">
    <location>
        <begin position="534"/>
        <end position="554"/>
    </location>
</feature>
<feature type="transmembrane region" description="Helical" evidence="1">
    <location>
        <begin position="16"/>
        <end position="37"/>
    </location>
</feature>
<evidence type="ECO:0000259" key="2">
    <source>
        <dbReference type="Pfam" id="PF02518"/>
    </source>
</evidence>
<proteinExistence type="predicted"/>
<organism evidence="3 4">
    <name type="scientific">Herbiconiux aconitum</name>
    <dbReference type="NCBI Taxonomy" id="2970913"/>
    <lineage>
        <taxon>Bacteria</taxon>
        <taxon>Bacillati</taxon>
        <taxon>Actinomycetota</taxon>
        <taxon>Actinomycetes</taxon>
        <taxon>Micrococcales</taxon>
        <taxon>Microbacteriaceae</taxon>
        <taxon>Herbiconiux</taxon>
    </lineage>
</organism>
<evidence type="ECO:0000256" key="1">
    <source>
        <dbReference type="SAM" id="Phobius"/>
    </source>
</evidence>
<feature type="transmembrane region" description="Helical" evidence="1">
    <location>
        <begin position="485"/>
        <end position="503"/>
    </location>
</feature>
<feature type="transmembrane region" description="Helical" evidence="1">
    <location>
        <begin position="454"/>
        <end position="473"/>
    </location>
</feature>
<keyword evidence="1" id="KW-0472">Membrane</keyword>
<protein>
    <recommendedName>
        <fullName evidence="2">Histidine kinase/HSP90-like ATPase domain-containing protein</fullName>
    </recommendedName>
</protein>
<feature type="transmembrane region" description="Helical" evidence="1">
    <location>
        <begin position="509"/>
        <end position="527"/>
    </location>
</feature>
<comment type="caution">
    <text evidence="3">The sequence shown here is derived from an EMBL/GenBank/DDBJ whole genome shotgun (WGS) entry which is preliminary data.</text>
</comment>
<feature type="transmembrane region" description="Helical" evidence="1">
    <location>
        <begin position="560"/>
        <end position="581"/>
    </location>
</feature>
<feature type="transmembrane region" description="Helical" evidence="1">
    <location>
        <begin position="134"/>
        <end position="151"/>
    </location>
</feature>
<evidence type="ECO:0000313" key="4">
    <source>
        <dbReference type="Proteomes" id="UP001165584"/>
    </source>
</evidence>
<dbReference type="RefSeq" id="WP_259510526.1">
    <property type="nucleotide sequence ID" value="NZ_JANLCM010000003.1"/>
</dbReference>
<dbReference type="EMBL" id="JANLCM010000003">
    <property type="protein sequence ID" value="MCS5720272.1"/>
    <property type="molecule type" value="Genomic_DNA"/>
</dbReference>
<feature type="domain" description="Histidine kinase/HSP90-like ATPase" evidence="2">
    <location>
        <begin position="314"/>
        <end position="399"/>
    </location>
</feature>
<reference evidence="3" key="1">
    <citation type="submission" date="2022-08" db="EMBL/GenBank/DDBJ databases">
        <authorList>
            <person name="Deng Y."/>
            <person name="Han X.-F."/>
            <person name="Zhang Y.-Q."/>
        </authorList>
    </citation>
    <scope>NUCLEOTIDE SEQUENCE</scope>
    <source>
        <strain evidence="3">CPCC 205763</strain>
    </source>
</reference>
<keyword evidence="1" id="KW-0812">Transmembrane</keyword>
<name>A0ABT2GXH2_9MICO</name>
<feature type="transmembrane region" description="Helical" evidence="1">
    <location>
        <begin position="110"/>
        <end position="127"/>
    </location>
</feature>